<name>A0A1J4J2T0_9EUKA</name>
<gene>
    <name evidence="2" type="ORF">TRFO_11545</name>
</gene>
<sequence length="216" mass="24415">MVYNDIKYFIFLKIELPHQNGFQIQLTVSMIRWGGGSFRGLTKRLGRKIPSKDQINNPKKADTNQSSHNLLKNDRKAGKTKIPAAMKERIRLDDIDVDRILYSIPSKSPSKKSAVIHRNDISSVDILNNDQTQIKSTPLNPSTKDVCLRPISKEASLLKKKVNIILEEENDCSYPEKRSTVLLADPAFLQISPKVINQSPPPIPARAQIRNDKFTS</sequence>
<evidence type="ECO:0000313" key="3">
    <source>
        <dbReference type="Proteomes" id="UP000179807"/>
    </source>
</evidence>
<evidence type="ECO:0000313" key="2">
    <source>
        <dbReference type="EMBL" id="OHS93760.1"/>
    </source>
</evidence>
<accession>A0A1J4J2T0</accession>
<protein>
    <submittedName>
        <fullName evidence="2">Uncharacterized protein</fullName>
    </submittedName>
</protein>
<proteinExistence type="predicted"/>
<feature type="region of interest" description="Disordered" evidence="1">
    <location>
        <begin position="46"/>
        <end position="66"/>
    </location>
</feature>
<evidence type="ECO:0000256" key="1">
    <source>
        <dbReference type="SAM" id="MobiDB-lite"/>
    </source>
</evidence>
<organism evidence="2 3">
    <name type="scientific">Tritrichomonas foetus</name>
    <dbReference type="NCBI Taxonomy" id="1144522"/>
    <lineage>
        <taxon>Eukaryota</taxon>
        <taxon>Metamonada</taxon>
        <taxon>Parabasalia</taxon>
        <taxon>Tritrichomonadida</taxon>
        <taxon>Tritrichomonadidae</taxon>
        <taxon>Tritrichomonas</taxon>
    </lineage>
</organism>
<dbReference type="RefSeq" id="XP_068346897.1">
    <property type="nucleotide sequence ID" value="XM_068496097.1"/>
</dbReference>
<dbReference type="GeneID" id="94830801"/>
<dbReference type="EMBL" id="MLAK01001371">
    <property type="protein sequence ID" value="OHS93760.1"/>
    <property type="molecule type" value="Genomic_DNA"/>
</dbReference>
<feature type="compositionally biased region" description="Polar residues" evidence="1">
    <location>
        <begin position="53"/>
        <end position="66"/>
    </location>
</feature>
<dbReference type="AlphaFoldDB" id="A0A1J4J2T0"/>
<reference evidence="2" key="1">
    <citation type="submission" date="2016-10" db="EMBL/GenBank/DDBJ databases">
        <authorList>
            <person name="Benchimol M."/>
            <person name="Almeida L.G."/>
            <person name="Vasconcelos A.T."/>
            <person name="Perreira-Neves A."/>
            <person name="Rosa I.A."/>
            <person name="Tasca T."/>
            <person name="Bogo M.R."/>
            <person name="de Souza W."/>
        </authorList>
    </citation>
    <scope>NUCLEOTIDE SEQUENCE [LARGE SCALE GENOMIC DNA]</scope>
    <source>
        <strain evidence="2">K</strain>
    </source>
</reference>
<dbReference type="VEuPathDB" id="TrichDB:TRFO_11545"/>
<keyword evidence="3" id="KW-1185">Reference proteome</keyword>
<dbReference type="Proteomes" id="UP000179807">
    <property type="component" value="Unassembled WGS sequence"/>
</dbReference>
<comment type="caution">
    <text evidence="2">The sequence shown here is derived from an EMBL/GenBank/DDBJ whole genome shotgun (WGS) entry which is preliminary data.</text>
</comment>